<evidence type="ECO:0008006" key="6">
    <source>
        <dbReference type="Google" id="ProtNLM"/>
    </source>
</evidence>
<dbReference type="GO" id="GO:0005524">
    <property type="term" value="F:ATP binding"/>
    <property type="evidence" value="ECO:0007669"/>
    <property type="project" value="InterPro"/>
</dbReference>
<feature type="compositionally biased region" description="Polar residues" evidence="2">
    <location>
        <begin position="341"/>
        <end position="352"/>
    </location>
</feature>
<dbReference type="InterPro" id="IPR013537">
    <property type="entry name" value="AcCoA_COase_cen"/>
</dbReference>
<dbReference type="PROSITE" id="PS50980">
    <property type="entry name" value="COA_CT_NTER"/>
    <property type="match status" value="1"/>
</dbReference>
<evidence type="ECO:0000256" key="1">
    <source>
        <dbReference type="SAM" id="Coils"/>
    </source>
</evidence>
<dbReference type="PANTHER" id="PTHR45728">
    <property type="entry name" value="ACETYL-COA CARBOXYLASE, ISOFORM A"/>
    <property type="match status" value="1"/>
</dbReference>
<dbReference type="EMBL" id="HBER01030304">
    <property type="protein sequence ID" value="CAD8539927.1"/>
    <property type="molecule type" value="Transcribed_RNA"/>
</dbReference>
<feature type="domain" description="CoA carboxyltransferase C-terminal" evidence="4">
    <location>
        <begin position="1038"/>
        <end position="1355"/>
    </location>
</feature>
<reference evidence="5" key="1">
    <citation type="submission" date="2021-01" db="EMBL/GenBank/DDBJ databases">
        <authorList>
            <person name="Corre E."/>
            <person name="Pelletier E."/>
            <person name="Niang G."/>
            <person name="Scheremetjew M."/>
            <person name="Finn R."/>
            <person name="Kale V."/>
            <person name="Holt S."/>
            <person name="Cochrane G."/>
            <person name="Meng A."/>
            <person name="Brown T."/>
            <person name="Cohen L."/>
        </authorList>
    </citation>
    <scope>NUCLEOTIDE SEQUENCE</scope>
    <source>
        <strain evidence="5">RCC1130</strain>
    </source>
</reference>
<protein>
    <recommendedName>
        <fullName evidence="6">Acetyl-CoA carboxylase</fullName>
    </recommendedName>
</protein>
<keyword evidence="1" id="KW-0175">Coiled coil</keyword>
<proteinExistence type="predicted"/>
<evidence type="ECO:0000259" key="4">
    <source>
        <dbReference type="PROSITE" id="PS50989"/>
    </source>
</evidence>
<feature type="domain" description="CoA carboxyltransferase N-terminal" evidence="3">
    <location>
        <begin position="680"/>
        <end position="1034"/>
    </location>
</feature>
<dbReference type="SUPFAM" id="SSF52096">
    <property type="entry name" value="ClpP/crotonase"/>
    <property type="match status" value="2"/>
</dbReference>
<dbReference type="Pfam" id="PF08326">
    <property type="entry name" value="ACC_central"/>
    <property type="match status" value="1"/>
</dbReference>
<feature type="coiled-coil region" evidence="1">
    <location>
        <begin position="1249"/>
        <end position="1283"/>
    </location>
</feature>
<dbReference type="InterPro" id="IPR011763">
    <property type="entry name" value="COA_CT_C"/>
</dbReference>
<dbReference type="Pfam" id="PF01039">
    <property type="entry name" value="Carboxyl_trans"/>
    <property type="match status" value="1"/>
</dbReference>
<feature type="region of interest" description="Disordered" evidence="2">
    <location>
        <begin position="326"/>
        <end position="359"/>
    </location>
</feature>
<gene>
    <name evidence="5" type="ORF">CLEP1334_LOCUS15210</name>
</gene>
<dbReference type="PROSITE" id="PS50989">
    <property type="entry name" value="COA_CT_CTER"/>
    <property type="match status" value="1"/>
</dbReference>
<sequence length="1430" mass="157696">MASEFDELMAGPASKLPQGPRAALTELHLRGNVHKVEGFGSVVLEALHAHERSLDEPARANFKSAAEAVYAFGDKYATGMLDFSTSCITSFIEHFLEVERTYPDDHAELLGVYNLNEAHKADGDRVLQCVLSHNQLERKVALMLNVLDFLGTFTHMNTKVFALLQELSALESVKHARVQRKAKQITASFNDNIAEQSKEAVMPHLRTLAAGSLSEAQEKALVHSISAQLNVCQPKLLCMIAHADKALRRAVIKAAVLLWYSACEVTNLAVKTYLRKGKEKAAVTWEYVLDVHGVRQKRFGIMLVFVSLDDLEANFDDLCSLAINERPTPPQEADAAAGTSLPKSRNASSTRLDSLATGPKSTPAALHVLVLGENATLRDAARFKGQRVSFRRSLAHAVMDEISTGKSFQKVFASKAHLLRTKEVSEVSVLLPTSADTSAGDDNLNYVAIFNFEAEGFDENKLLRHIFPPQAAALELHRLSNFNIERCWFPDAPQVHVYMAVAKKQSLDTRFFVRSIVLTQAARTEAEAVAMLEPTSQQLQALAALEQAMGDARYEQAASNHIFTVYAEPLCISHAHAIRVIHESLSFYAHFFNKLQVHELELVLRLWDPATPAELLDSTTPQGIRIICRLAPSLSINAYAEEIDADGAVSLRLMGVDKDSRAPYRWSTVGEAMVQSTLGAYELLSVVDQKRLRCKKLHTTYAFDFVGMYELAVAAAWERAAKTHPMITPPADPKVVATELLLSADKSRVEPQTTTRQPGANKVGMLAWRLTMLTPEYPAGRDIILIANDITFMNGSFGVAEDLVYERASQLARAEGLPRIYMAANSGARFGLSEGVKKCFRVQWHEYDPAKGVEYLWLTDKDREALGNAVITEAVAPPAHPGSFDDDDEREEEEVESHNKIVAVIGSEREECGVESLQGAGRIAAETSIANREIFTLGYCTARNIGIGSYVLRLGQRVVQQRDAPLILTGYVALNKLLGTNVYDSNLQLGGPEVMAGNGVSHLVVNDDFEGVIRIVQWLSFVPKEVWSPPPCLPVTDPVERPATYMPTPSKPYDPRHLLTGGIVDGAFEGGLLDKDSFVEYLPDWAKTVVIGRGRLGGMSVGVIVTENRTVDKALLADPANLESKPQTAMQAGQVWFPDSAYKTAQAIKDFNTGEGLPLLLLANWRGFSGGTRDMFGEILKFGSYIVDNLRTYKHPVFAYIPPCGELRGGAWVVIDPTINADMMEMYADANARGGILEPPGICDVKFRKPELIKTMHRLDDKLQQLNAEMAVAEESLAVNEVDELKKQIEQRESLLLPLYTQISHEFADLHDRPGRMLAKGVIRDVVEWEGAREYFAWRVRRRLAQDALVKQLRAADSELSHGGALALLQGWIGAGEWEDDQAVLRWVDDNAPAIDERVAAVRTEAVKKSVKELVANLDAASKAELLASL</sequence>
<evidence type="ECO:0000313" key="5">
    <source>
        <dbReference type="EMBL" id="CAD8539927.1"/>
    </source>
</evidence>
<dbReference type="FunFam" id="3.90.226.10:FF:000010">
    <property type="entry name" value="acetyl-CoA carboxylase isoform X2"/>
    <property type="match status" value="1"/>
</dbReference>
<dbReference type="GO" id="GO:0003989">
    <property type="term" value="F:acetyl-CoA carboxylase activity"/>
    <property type="evidence" value="ECO:0007669"/>
    <property type="project" value="InterPro"/>
</dbReference>
<accession>A0A7S0J3G0</accession>
<dbReference type="Gene3D" id="2.40.460.10">
    <property type="entry name" value="Biotin dependent carboxylase carboxyltransferase"/>
    <property type="match status" value="1"/>
</dbReference>
<organism evidence="5">
    <name type="scientific">Calcidiscus leptoporus</name>
    <dbReference type="NCBI Taxonomy" id="127549"/>
    <lineage>
        <taxon>Eukaryota</taxon>
        <taxon>Haptista</taxon>
        <taxon>Haptophyta</taxon>
        <taxon>Prymnesiophyceae</taxon>
        <taxon>Coccolithales</taxon>
        <taxon>Calcidiscaceae</taxon>
        <taxon>Calcidiscus</taxon>
    </lineage>
</organism>
<evidence type="ECO:0000256" key="2">
    <source>
        <dbReference type="SAM" id="MobiDB-lite"/>
    </source>
</evidence>
<dbReference type="Gene3D" id="3.90.226.10">
    <property type="entry name" value="2-enoyl-CoA Hydratase, Chain A, domain 1"/>
    <property type="match status" value="2"/>
</dbReference>
<name>A0A7S0J3G0_9EUKA</name>
<dbReference type="InterPro" id="IPR049076">
    <property type="entry name" value="ACCA"/>
</dbReference>
<dbReference type="InterPro" id="IPR011762">
    <property type="entry name" value="COA_CT_N"/>
</dbReference>
<dbReference type="PANTHER" id="PTHR45728:SF3">
    <property type="entry name" value="ACETYL-COA CARBOXYLASE"/>
    <property type="match status" value="1"/>
</dbReference>
<dbReference type="InterPro" id="IPR034733">
    <property type="entry name" value="AcCoA_carboxyl_beta"/>
</dbReference>
<dbReference type="GO" id="GO:0006633">
    <property type="term" value="P:fatty acid biosynthetic process"/>
    <property type="evidence" value="ECO:0007669"/>
    <property type="project" value="InterPro"/>
</dbReference>
<dbReference type="InterPro" id="IPR029045">
    <property type="entry name" value="ClpP/crotonase-like_dom_sf"/>
</dbReference>
<evidence type="ECO:0000259" key="3">
    <source>
        <dbReference type="PROSITE" id="PS50980"/>
    </source>
</evidence>